<dbReference type="GeneID" id="16513004"/>
<evidence type="ECO:0000256" key="1">
    <source>
        <dbReference type="SAM" id="MobiDB-lite"/>
    </source>
</evidence>
<evidence type="ECO:0000313" key="3">
    <source>
        <dbReference type="Proteomes" id="UP000201566"/>
    </source>
</evidence>
<proteinExistence type="predicted"/>
<dbReference type="RefSeq" id="YP_008319259.1">
    <property type="nucleotide sequence ID" value="NC_021858.1"/>
</dbReference>
<sequence>MSTRGAPHGAGLIVRVLAAIVGLLATLVATSYCAAATDYPVPCRLLSVPSAMARRRQRQSDALGRLLAGPAQRGRRRAVSPPIFG</sequence>
<dbReference type="Proteomes" id="UP000201566">
    <property type="component" value="Segment"/>
</dbReference>
<evidence type="ECO:0000313" key="2">
    <source>
        <dbReference type="EMBL" id="AGO82590.1"/>
    </source>
</evidence>
<dbReference type="EMBL" id="KC977570">
    <property type="protein sequence ID" value="AGO82590.1"/>
    <property type="molecule type" value="Genomic_DNA"/>
</dbReference>
<dbReference type="KEGG" id="vg:16513004"/>
<reference evidence="2 3" key="1">
    <citation type="journal article" date="2013" name="Science">
        <title>Pandoraviruses: amoeba viruses with genomes up to 2.5 Mb reaching that of parasitic eukaryotes.</title>
        <authorList>
            <person name="Philippe N."/>
            <person name="Legendre M."/>
            <person name="Doutre G."/>
            <person name="Coute Y."/>
            <person name="Poirot O."/>
            <person name="Lescot M."/>
            <person name="Arslan D."/>
            <person name="Seltzer V."/>
            <person name="Bertaux L."/>
            <person name="Bruley C."/>
            <person name="Garin J."/>
            <person name="Claverie J.M."/>
            <person name="Abergel C."/>
        </authorList>
    </citation>
    <scope>NUCLEOTIDE SEQUENCE [LARGE SCALE GENOMIC DNA]</scope>
    <source>
        <strain evidence="2">Melbourne</strain>
    </source>
</reference>
<organism evidence="2 3">
    <name type="scientific">Pandoravirus dulcis</name>
    <dbReference type="NCBI Taxonomy" id="1349409"/>
    <lineage>
        <taxon>Viruses</taxon>
        <taxon>Pandoravirus</taxon>
    </lineage>
</organism>
<protein>
    <submittedName>
        <fullName evidence="2">Uncharacterized protein</fullName>
    </submittedName>
</protein>
<name>S4VT57_9VIRU</name>
<gene>
    <name evidence="2" type="ORF">pdul_cds_503</name>
</gene>
<accession>S4VT57</accession>
<feature type="region of interest" description="Disordered" evidence="1">
    <location>
        <begin position="57"/>
        <end position="85"/>
    </location>
</feature>